<organism evidence="2 3">
    <name type="scientific">Microdochium bolleyi</name>
    <dbReference type="NCBI Taxonomy" id="196109"/>
    <lineage>
        <taxon>Eukaryota</taxon>
        <taxon>Fungi</taxon>
        <taxon>Dikarya</taxon>
        <taxon>Ascomycota</taxon>
        <taxon>Pezizomycotina</taxon>
        <taxon>Sordariomycetes</taxon>
        <taxon>Xylariomycetidae</taxon>
        <taxon>Xylariales</taxon>
        <taxon>Microdochiaceae</taxon>
        <taxon>Microdochium</taxon>
    </lineage>
</organism>
<dbReference type="PANTHER" id="PTHR31087">
    <property type="match status" value="1"/>
</dbReference>
<dbReference type="InterPro" id="IPR038595">
    <property type="entry name" value="LOR_sf"/>
</dbReference>
<evidence type="ECO:0000313" key="2">
    <source>
        <dbReference type="EMBL" id="KXJ89346.1"/>
    </source>
</evidence>
<protein>
    <submittedName>
        <fullName evidence="2">Tubby C-terminal-like domain-containing protein</fullName>
    </submittedName>
</protein>
<sequence length="202" mass="22244">MAQMQPYPTPLGFFKQFHAQAPGVTLEVKEKSWSLSGDSFDITMVQPDGQRVPIFRVQGEAMSLSGRKHVYDMQGNHLFDLRKEHIALHTTYYAEDGAGNKFLHVVSKFSIGSSKAIGKFTNASGKEERLLMKGDFFSRSANITDEATGIPVASIARQFGGNNLGRELLAGKQTYLVSIAPNVDMALVVAMCIALDEKKEKK</sequence>
<dbReference type="STRING" id="196109.A0A136IX85"/>
<reference evidence="3" key="1">
    <citation type="submission" date="2016-02" db="EMBL/GenBank/DDBJ databases">
        <title>Draft genome sequence of Microdochium bolleyi, a fungal endophyte of beachgrass.</title>
        <authorList>
            <consortium name="DOE Joint Genome Institute"/>
            <person name="David A.S."/>
            <person name="May G."/>
            <person name="Haridas S."/>
            <person name="Lim J."/>
            <person name="Wang M."/>
            <person name="Labutti K."/>
            <person name="Lipzen A."/>
            <person name="Barry K."/>
            <person name="Grigoriev I.V."/>
        </authorList>
    </citation>
    <scope>NUCLEOTIDE SEQUENCE [LARGE SCALE GENOMIC DNA]</scope>
    <source>
        <strain evidence="3">J235TASD1</strain>
    </source>
</reference>
<dbReference type="EMBL" id="KQ964255">
    <property type="protein sequence ID" value="KXJ89346.1"/>
    <property type="molecule type" value="Genomic_DNA"/>
</dbReference>
<dbReference type="PANTHER" id="PTHR31087:SF161">
    <property type="entry name" value="TUBBY C 2 FAMILY PROTEIN"/>
    <property type="match status" value="1"/>
</dbReference>
<dbReference type="SUPFAM" id="SSF54518">
    <property type="entry name" value="Tubby C-terminal domain-like"/>
    <property type="match status" value="1"/>
</dbReference>
<keyword evidence="3" id="KW-1185">Reference proteome</keyword>
<proteinExistence type="inferred from homology"/>
<dbReference type="OrthoDB" id="97518at2759"/>
<dbReference type="Pfam" id="PF04525">
    <property type="entry name" value="LOR"/>
    <property type="match status" value="1"/>
</dbReference>
<comment type="similarity">
    <text evidence="1">Belongs to the LOR family.</text>
</comment>
<dbReference type="InParanoid" id="A0A136IX85"/>
<dbReference type="Proteomes" id="UP000070501">
    <property type="component" value="Unassembled WGS sequence"/>
</dbReference>
<name>A0A136IX85_9PEZI</name>
<evidence type="ECO:0000313" key="3">
    <source>
        <dbReference type="Proteomes" id="UP000070501"/>
    </source>
</evidence>
<dbReference type="InterPro" id="IPR007612">
    <property type="entry name" value="LOR"/>
</dbReference>
<dbReference type="Gene3D" id="2.40.160.200">
    <property type="entry name" value="LURP1-related"/>
    <property type="match status" value="1"/>
</dbReference>
<dbReference type="AlphaFoldDB" id="A0A136IX85"/>
<accession>A0A136IX85</accession>
<gene>
    <name evidence="2" type="ORF">Micbo1qcDRAFT_165401</name>
</gene>
<dbReference type="InterPro" id="IPR025659">
    <property type="entry name" value="Tubby-like_C"/>
</dbReference>
<evidence type="ECO:0000256" key="1">
    <source>
        <dbReference type="ARBA" id="ARBA00005437"/>
    </source>
</evidence>